<dbReference type="PANTHER" id="PTHR46345">
    <property type="entry name" value="INVERTED FORMIN-2"/>
    <property type="match status" value="1"/>
</dbReference>
<dbReference type="AlphaFoldDB" id="A0A6P8QNA8"/>
<reference evidence="4" key="1">
    <citation type="submission" date="2025-08" db="UniProtKB">
        <authorList>
            <consortium name="RefSeq"/>
        </authorList>
    </citation>
    <scope>IDENTIFICATION</scope>
</reference>
<dbReference type="SMART" id="SM00498">
    <property type="entry name" value="FH2"/>
    <property type="match status" value="1"/>
</dbReference>
<evidence type="ECO:0000256" key="1">
    <source>
        <dbReference type="SAM" id="MobiDB-lite"/>
    </source>
</evidence>
<dbReference type="InterPro" id="IPR042201">
    <property type="entry name" value="FH2_Formin_sf"/>
</dbReference>
<organism evidence="3 4">
    <name type="scientific">Geotrypetes seraphini</name>
    <name type="common">Gaboon caecilian</name>
    <name type="synonym">Caecilia seraphini</name>
    <dbReference type="NCBI Taxonomy" id="260995"/>
    <lineage>
        <taxon>Eukaryota</taxon>
        <taxon>Metazoa</taxon>
        <taxon>Chordata</taxon>
        <taxon>Craniata</taxon>
        <taxon>Vertebrata</taxon>
        <taxon>Euteleostomi</taxon>
        <taxon>Amphibia</taxon>
        <taxon>Gymnophiona</taxon>
        <taxon>Geotrypetes</taxon>
    </lineage>
</organism>
<dbReference type="PANTHER" id="PTHR46345:SF5">
    <property type="entry name" value="INVERTED FORMIN-2"/>
    <property type="match status" value="1"/>
</dbReference>
<dbReference type="Gene3D" id="1.20.58.2220">
    <property type="entry name" value="Formin, FH2 domain"/>
    <property type="match status" value="2"/>
</dbReference>
<evidence type="ECO:0000313" key="4">
    <source>
        <dbReference type="RefSeq" id="XP_033798469.1"/>
    </source>
</evidence>
<feature type="region of interest" description="Disordered" evidence="1">
    <location>
        <begin position="495"/>
        <end position="520"/>
    </location>
</feature>
<protein>
    <submittedName>
        <fullName evidence="4">Inverted formin-2-like isoform X6</fullName>
    </submittedName>
</protein>
<feature type="compositionally biased region" description="Polar residues" evidence="1">
    <location>
        <begin position="109"/>
        <end position="118"/>
    </location>
</feature>
<keyword evidence="3" id="KW-1185">Reference proteome</keyword>
<feature type="domain" description="FH2" evidence="2">
    <location>
        <begin position="136"/>
        <end position="511"/>
    </location>
</feature>
<dbReference type="RefSeq" id="XP_033798469.1">
    <property type="nucleotide sequence ID" value="XM_033942578.1"/>
</dbReference>
<evidence type="ECO:0000259" key="2">
    <source>
        <dbReference type="PROSITE" id="PS51444"/>
    </source>
</evidence>
<feature type="compositionally biased region" description="Basic and acidic residues" evidence="1">
    <location>
        <begin position="507"/>
        <end position="520"/>
    </location>
</feature>
<sequence length="520" mass="59038">MKSPVVAWPRWSQSWTLYSPFFKALCAWTPHSSLWSLSSVVLNCSHMLRKKMQARKLRKIFHLKKRSRYRNSGQSKYIKTRRTLKTKEACVDQSPLTTPSQPKGEKISQNDLLSSSDNAESVAQTLHLALSVSPNKQVLPPPPPPLPAIGTASLTVGPPLAPPLPSFQSNSVVQRANSKGYSGNSSKKINKPAVQMKTLNWQELPSTEIQEKDSMWALVSSGDESMELDYTSTELEFCLSKAKGSVTETSAAEKQPKQVTFLDFKKSLSLNVFLKKLKSYRLRIECMFLCEEIPAVLKMLRPQSAIILSACQSLLASRRLRAFCRVILKFGNFLNYGKHKGNASGFKISSLLKLADVKGNQPRVTLLHHILKSLEEKQSDLLHLPNDLELASKAATINICNVYTETSNNLTKLMETMHKISSCKEIEGQYAETIQNYTNAFKEFETELKAIEEERKLLAKYFCEDAKKMSLQDLFITMRTFRELLLQAHKENRERKERFVRAGQRKKHEEMPVKKHKGDE</sequence>
<dbReference type="Pfam" id="PF02181">
    <property type="entry name" value="FH2"/>
    <property type="match status" value="2"/>
</dbReference>
<accession>A0A6P8QNA8</accession>
<name>A0A6P8QNA8_GEOSA</name>
<dbReference type="SUPFAM" id="SSF101447">
    <property type="entry name" value="Formin homology 2 domain (FH2 domain)"/>
    <property type="match status" value="1"/>
</dbReference>
<proteinExistence type="predicted"/>
<gene>
    <name evidence="4" type="primary">LOC117359572</name>
</gene>
<feature type="region of interest" description="Disordered" evidence="1">
    <location>
        <begin position="84"/>
        <end position="118"/>
    </location>
</feature>
<dbReference type="InterPro" id="IPR015425">
    <property type="entry name" value="FH2_Formin"/>
</dbReference>
<dbReference type="Proteomes" id="UP000515159">
    <property type="component" value="Chromosome 4"/>
</dbReference>
<dbReference type="GeneID" id="117359572"/>
<dbReference type="PROSITE" id="PS51444">
    <property type="entry name" value="FH2"/>
    <property type="match status" value="1"/>
</dbReference>
<evidence type="ECO:0000313" key="3">
    <source>
        <dbReference type="Proteomes" id="UP000515159"/>
    </source>
</evidence>